<dbReference type="CDD" id="cd13854">
    <property type="entry name" value="CuRO_1_MaLCC_like"/>
    <property type="match status" value="1"/>
</dbReference>
<keyword evidence="9" id="KW-1185">Reference proteome</keyword>
<comment type="caution">
    <text evidence="8">The sequence shown here is derived from an EMBL/GenBank/DDBJ whole genome shotgun (WGS) entry which is preliminary data.</text>
</comment>
<dbReference type="EMBL" id="MU251401">
    <property type="protein sequence ID" value="KAG9236721.1"/>
    <property type="molecule type" value="Genomic_DNA"/>
</dbReference>
<dbReference type="Pfam" id="PF07732">
    <property type="entry name" value="Cu-oxidase_3"/>
    <property type="match status" value="1"/>
</dbReference>
<evidence type="ECO:0000256" key="3">
    <source>
        <dbReference type="ARBA" id="ARBA00023002"/>
    </source>
</evidence>
<evidence type="ECO:0000259" key="5">
    <source>
        <dbReference type="Pfam" id="PF00394"/>
    </source>
</evidence>
<dbReference type="Pfam" id="PF00394">
    <property type="entry name" value="Cu-oxidase"/>
    <property type="match status" value="1"/>
</dbReference>
<reference evidence="8" key="1">
    <citation type="journal article" date="2021" name="IMA Fungus">
        <title>Genomic characterization of three marine fungi, including Emericellopsis atlantica sp. nov. with signatures of a generalist lifestyle and marine biomass degradation.</title>
        <authorList>
            <person name="Hagestad O.C."/>
            <person name="Hou L."/>
            <person name="Andersen J.H."/>
            <person name="Hansen E.H."/>
            <person name="Altermark B."/>
            <person name="Li C."/>
            <person name="Kuhnert E."/>
            <person name="Cox R.J."/>
            <person name="Crous P.W."/>
            <person name="Spatafora J.W."/>
            <person name="Lail K."/>
            <person name="Amirebrahimi M."/>
            <person name="Lipzen A."/>
            <person name="Pangilinan J."/>
            <person name="Andreopoulos W."/>
            <person name="Hayes R.D."/>
            <person name="Ng V."/>
            <person name="Grigoriev I.V."/>
            <person name="Jackson S.A."/>
            <person name="Sutton T.D.S."/>
            <person name="Dobson A.D.W."/>
            <person name="Rama T."/>
        </authorList>
    </citation>
    <scope>NUCLEOTIDE SEQUENCE</scope>
    <source>
        <strain evidence="8">TRa018bII</strain>
    </source>
</reference>
<keyword evidence="3" id="KW-0560">Oxidoreductase</keyword>
<dbReference type="InterPro" id="IPR033138">
    <property type="entry name" value="Cu_oxidase_CS"/>
</dbReference>
<dbReference type="PROSITE" id="PS00080">
    <property type="entry name" value="MULTICOPPER_OXIDASE2"/>
    <property type="match status" value="1"/>
</dbReference>
<keyword evidence="2" id="KW-0479">Metal-binding</keyword>
<gene>
    <name evidence="8" type="ORF">BJ875DRAFT_482027</name>
</gene>
<sequence>MRFKSFTSIGWGALISSTLHQRAIAQADYPELPPSYLTTGNPVTPLPQGYPWGQKTANNTNPYQDPPITGVIRRYDFTITRGRKAPDGYLKEMLLINGQFPAPLIEANWGDTIQVTVRNKITTPREGVALHWHGILQKASQWMDGVPGVSQCPIPPGGTFTYSFLADLYGSSWYHSHYSAQYSAGLVGPLIIHGPDTVRYDIDKGPILLTDHYHTPYLKVVAQVVSQNINQVAPLSDSNLINGKNNFNCSSKPANDTTPCRSNARLETFRFSPGKVHRLRLINAGAEGTQKFSLDGHDMKVIANDFVPIIPYDTKVVTLGIGQRTDVLVTGLKNYSGAYIMRSSIDAPCSLSLNPDATAIVYYKHDDLLKNRINGSTPWPEFLASKNVCENDPLNQTVPWFPMKPDPSPPTTETIDITFGQNSTGFWQWFMNGSSFRANFNQPILLLAKTGSTSFPTHPEWNVHNMGGNSSFRIIINNNGPPLPHPIHLHGHNMFVLASGPGTWDGKIVNPNNPQRRDVHILPAGGHMVLQVTADNPGAWPLHCHIAWHVSAGLYVTVLERPKDIQKLPIPAIMAQTCRDWTAFTNTTIVDQIDSGL</sequence>
<evidence type="ECO:0000256" key="1">
    <source>
        <dbReference type="ARBA" id="ARBA00010609"/>
    </source>
</evidence>
<dbReference type="Gene3D" id="2.60.40.420">
    <property type="entry name" value="Cupredoxins - blue copper proteins"/>
    <property type="match status" value="3"/>
</dbReference>
<dbReference type="PROSITE" id="PS00079">
    <property type="entry name" value="MULTICOPPER_OXIDASE1"/>
    <property type="match status" value="1"/>
</dbReference>
<dbReference type="InterPro" id="IPR011707">
    <property type="entry name" value="Cu-oxidase-like_N"/>
</dbReference>
<evidence type="ECO:0000313" key="9">
    <source>
        <dbReference type="Proteomes" id="UP000824998"/>
    </source>
</evidence>
<feature type="domain" description="Plastocyanin-like" evidence="5">
    <location>
        <begin position="205"/>
        <end position="365"/>
    </location>
</feature>
<proteinExistence type="inferred from homology"/>
<dbReference type="InterPro" id="IPR002355">
    <property type="entry name" value="Cu_oxidase_Cu_BS"/>
</dbReference>
<dbReference type="PANTHER" id="PTHR11709:SF145">
    <property type="entry name" value="LCC1"/>
    <property type="match status" value="1"/>
</dbReference>
<evidence type="ECO:0000259" key="7">
    <source>
        <dbReference type="Pfam" id="PF07732"/>
    </source>
</evidence>
<accession>A0A9P7YNA9</accession>
<evidence type="ECO:0000256" key="2">
    <source>
        <dbReference type="ARBA" id="ARBA00022723"/>
    </source>
</evidence>
<dbReference type="InterPro" id="IPR045087">
    <property type="entry name" value="Cu-oxidase_fam"/>
</dbReference>
<name>A0A9P7YNA9_9HELO</name>
<evidence type="ECO:0000313" key="8">
    <source>
        <dbReference type="EMBL" id="KAG9236721.1"/>
    </source>
</evidence>
<dbReference type="GO" id="GO:0016491">
    <property type="term" value="F:oxidoreductase activity"/>
    <property type="evidence" value="ECO:0007669"/>
    <property type="project" value="UniProtKB-KW"/>
</dbReference>
<dbReference type="OrthoDB" id="2121828at2759"/>
<feature type="domain" description="Plastocyanin-like" evidence="7">
    <location>
        <begin position="79"/>
        <end position="195"/>
    </location>
</feature>
<dbReference type="SUPFAM" id="SSF49503">
    <property type="entry name" value="Cupredoxins"/>
    <property type="match status" value="3"/>
</dbReference>
<comment type="similarity">
    <text evidence="1">Belongs to the multicopper oxidase family.</text>
</comment>
<evidence type="ECO:0000259" key="6">
    <source>
        <dbReference type="Pfam" id="PF07731"/>
    </source>
</evidence>
<dbReference type="InterPro" id="IPR011706">
    <property type="entry name" value="Cu-oxidase_C"/>
</dbReference>
<dbReference type="Pfam" id="PF07731">
    <property type="entry name" value="Cu-oxidase_2"/>
    <property type="match status" value="1"/>
</dbReference>
<dbReference type="GO" id="GO:0005507">
    <property type="term" value="F:copper ion binding"/>
    <property type="evidence" value="ECO:0007669"/>
    <property type="project" value="InterPro"/>
</dbReference>
<dbReference type="FunFam" id="2.60.40.420:FF:000021">
    <property type="entry name" value="Extracellular dihydrogeodin oxidase/laccase"/>
    <property type="match status" value="1"/>
</dbReference>
<dbReference type="PANTHER" id="PTHR11709">
    <property type="entry name" value="MULTI-COPPER OXIDASE"/>
    <property type="match status" value="1"/>
</dbReference>
<keyword evidence="4" id="KW-0186">Copper</keyword>
<organism evidence="8 9">
    <name type="scientific">Amylocarpus encephaloides</name>
    <dbReference type="NCBI Taxonomy" id="45428"/>
    <lineage>
        <taxon>Eukaryota</taxon>
        <taxon>Fungi</taxon>
        <taxon>Dikarya</taxon>
        <taxon>Ascomycota</taxon>
        <taxon>Pezizomycotina</taxon>
        <taxon>Leotiomycetes</taxon>
        <taxon>Helotiales</taxon>
        <taxon>Helotiales incertae sedis</taxon>
        <taxon>Amylocarpus</taxon>
    </lineage>
</organism>
<dbReference type="InterPro" id="IPR001117">
    <property type="entry name" value="Cu-oxidase_2nd"/>
</dbReference>
<feature type="domain" description="Plastocyanin-like" evidence="6">
    <location>
        <begin position="455"/>
        <end position="563"/>
    </location>
</feature>
<dbReference type="AlphaFoldDB" id="A0A9P7YNA9"/>
<evidence type="ECO:0000256" key="4">
    <source>
        <dbReference type="ARBA" id="ARBA00023008"/>
    </source>
</evidence>
<dbReference type="InterPro" id="IPR008972">
    <property type="entry name" value="Cupredoxin"/>
</dbReference>
<dbReference type="CDD" id="cd13901">
    <property type="entry name" value="CuRO_3_MaLCC_like"/>
    <property type="match status" value="1"/>
</dbReference>
<protein>
    <submittedName>
        <fullName evidence="8">Cupredoxin</fullName>
    </submittedName>
</protein>
<dbReference type="Proteomes" id="UP000824998">
    <property type="component" value="Unassembled WGS sequence"/>
</dbReference>